<dbReference type="GO" id="GO:0032044">
    <property type="term" value="C:DSIF complex"/>
    <property type="evidence" value="ECO:0007669"/>
    <property type="project" value="TreeGrafter"/>
</dbReference>
<protein>
    <recommendedName>
        <fullName evidence="3 6">Transcription elongation factor SPT4</fullName>
    </recommendedName>
</protein>
<dbReference type="PIRSF" id="PIRSF025023">
    <property type="entry name" value="Spt4"/>
    <property type="match status" value="1"/>
</dbReference>
<feature type="domain" description="Spt4/RpoE2 zinc finger" evidence="7">
    <location>
        <begin position="15"/>
        <end position="88"/>
    </location>
</feature>
<dbReference type="InterPro" id="IPR022800">
    <property type="entry name" value="Spt4/RpoE2_Znf"/>
</dbReference>
<dbReference type="InterPro" id="IPR029040">
    <property type="entry name" value="RPABC4/Spt4"/>
</dbReference>
<dbReference type="OrthoDB" id="248751at2759"/>
<comment type="subcellular location">
    <subcellularLocation>
        <location evidence="1 6">Nucleus</location>
    </subcellularLocation>
</comment>
<evidence type="ECO:0000256" key="5">
    <source>
        <dbReference type="ARBA" id="ARBA00023242"/>
    </source>
</evidence>
<evidence type="ECO:0000256" key="4">
    <source>
        <dbReference type="ARBA" id="ARBA00023163"/>
    </source>
</evidence>
<organism evidence="8 9">
    <name type="scientific">Tubulinosema ratisbonensis</name>
    <dbReference type="NCBI Taxonomy" id="291195"/>
    <lineage>
        <taxon>Eukaryota</taxon>
        <taxon>Fungi</taxon>
        <taxon>Fungi incertae sedis</taxon>
        <taxon>Microsporidia</taxon>
        <taxon>Tubulinosematoidea</taxon>
        <taxon>Tubulinosematidae</taxon>
        <taxon>Tubulinosema</taxon>
    </lineage>
</organism>
<dbReference type="GO" id="GO:0140673">
    <property type="term" value="P:transcription elongation-coupled chromatin remodeling"/>
    <property type="evidence" value="ECO:0007669"/>
    <property type="project" value="InterPro"/>
</dbReference>
<name>A0A437AQ69_9MICR</name>
<keyword evidence="4 6" id="KW-0804">Transcription</keyword>
<dbReference type="GO" id="GO:0000993">
    <property type="term" value="F:RNA polymerase II complex binding"/>
    <property type="evidence" value="ECO:0007669"/>
    <property type="project" value="TreeGrafter"/>
</dbReference>
<dbReference type="InterPro" id="IPR009287">
    <property type="entry name" value="Spt4"/>
</dbReference>
<dbReference type="SUPFAM" id="SSF63393">
    <property type="entry name" value="RNA polymerase subunits"/>
    <property type="match status" value="1"/>
</dbReference>
<dbReference type="VEuPathDB" id="MicrosporidiaDB:TUBRATIS_000760"/>
<evidence type="ECO:0000256" key="1">
    <source>
        <dbReference type="ARBA" id="ARBA00004123"/>
    </source>
</evidence>
<evidence type="ECO:0000313" key="9">
    <source>
        <dbReference type="Proteomes" id="UP000282876"/>
    </source>
</evidence>
<reference evidence="8 9" key="1">
    <citation type="submission" date="2018-10" db="EMBL/GenBank/DDBJ databases">
        <title>Draft genome sequence of the microsporidian Tubulinosema ratisbonensis.</title>
        <authorList>
            <person name="Polonais V."/>
            <person name="Peyretaillade E."/>
            <person name="Niehus S."/>
            <person name="Wawrzyniak I."/>
            <person name="Franchet A."/>
            <person name="Gaspin C."/>
            <person name="Reichstadt M."/>
            <person name="Belser C."/>
            <person name="Labadie K."/>
            <person name="Delbac F."/>
            <person name="Ferrandon D."/>
        </authorList>
    </citation>
    <scope>NUCLEOTIDE SEQUENCE [LARGE SCALE GENOMIC DNA]</scope>
    <source>
        <strain evidence="8 9">Franzen</strain>
    </source>
</reference>
<evidence type="ECO:0000259" key="7">
    <source>
        <dbReference type="SMART" id="SM01389"/>
    </source>
</evidence>
<evidence type="ECO:0000256" key="2">
    <source>
        <dbReference type="ARBA" id="ARBA00010464"/>
    </source>
</evidence>
<dbReference type="EMBL" id="RCSS01000020">
    <property type="protein sequence ID" value="RVD93395.1"/>
    <property type="molecule type" value="Genomic_DNA"/>
</dbReference>
<dbReference type="SMART" id="SM01389">
    <property type="entry name" value="Spt4"/>
    <property type="match status" value="1"/>
</dbReference>
<dbReference type="PANTHER" id="PTHR12882:SF1">
    <property type="entry name" value="TRANSCRIPTION ELONGATION FACTOR SPT4"/>
    <property type="match status" value="1"/>
</dbReference>
<keyword evidence="8" id="KW-0648">Protein biosynthesis</keyword>
<accession>A0A437AQ69</accession>
<dbReference type="Pfam" id="PF06093">
    <property type="entry name" value="Spt4"/>
    <property type="match status" value="1"/>
</dbReference>
<proteinExistence type="inferred from homology"/>
<dbReference type="GO" id="GO:0006355">
    <property type="term" value="P:regulation of DNA-templated transcription"/>
    <property type="evidence" value="ECO:0007669"/>
    <property type="project" value="InterPro"/>
</dbReference>
<sequence length="116" mass="13241">MQTEEKRKPIRSRRLRACLSCSLLKSASAFRNTGCDNCPFLNMKRNVSDYTSDNYKGLITINDSNKSWVAKWQRIKGCVNGKYAIIVYGVLPAGAIEKMEDEGREYVPRDKPFTIN</sequence>
<keyword evidence="9" id="KW-1185">Reference proteome</keyword>
<dbReference type="PANTHER" id="PTHR12882">
    <property type="entry name" value="SUPPRESSOR OF TY 4"/>
    <property type="match status" value="1"/>
</dbReference>
<dbReference type="STRING" id="291195.A0A437AQ69"/>
<dbReference type="GO" id="GO:0003746">
    <property type="term" value="F:translation elongation factor activity"/>
    <property type="evidence" value="ECO:0007669"/>
    <property type="project" value="UniProtKB-KW"/>
</dbReference>
<comment type="similarity">
    <text evidence="2 6">Belongs to the SPT4 family.</text>
</comment>
<dbReference type="AlphaFoldDB" id="A0A437AQ69"/>
<evidence type="ECO:0000313" key="8">
    <source>
        <dbReference type="EMBL" id="RVD93395.1"/>
    </source>
</evidence>
<evidence type="ECO:0000256" key="3">
    <source>
        <dbReference type="ARBA" id="ARBA00020182"/>
    </source>
</evidence>
<gene>
    <name evidence="8" type="ORF">TUBRATIS_000760</name>
</gene>
<dbReference type="GO" id="GO:0008270">
    <property type="term" value="F:zinc ion binding"/>
    <property type="evidence" value="ECO:0007669"/>
    <property type="project" value="InterPro"/>
</dbReference>
<keyword evidence="5 6" id="KW-0539">Nucleus</keyword>
<comment type="function">
    <text evidence="6">The SPT4-SPT5 complex mediates both activation and inhibition of transcription elongation, and plays a role in pre-mRNA processing. This complex seems to be important for the stability of the RNA polymerase II elongation machinery on the chromatin template but not for the inherent ability of this machinery to translocate down the gene.</text>
</comment>
<dbReference type="CDD" id="cd07973">
    <property type="entry name" value="Spt4"/>
    <property type="match status" value="1"/>
</dbReference>
<dbReference type="InterPro" id="IPR038510">
    <property type="entry name" value="Spt4_sf"/>
</dbReference>
<comment type="caution">
    <text evidence="8">The sequence shown here is derived from an EMBL/GenBank/DDBJ whole genome shotgun (WGS) entry which is preliminary data.</text>
</comment>
<keyword evidence="8" id="KW-0251">Elongation factor</keyword>
<dbReference type="Gene3D" id="3.30.40.210">
    <property type="match status" value="1"/>
</dbReference>
<evidence type="ECO:0000256" key="6">
    <source>
        <dbReference type="PIRNR" id="PIRNR025023"/>
    </source>
</evidence>
<dbReference type="Proteomes" id="UP000282876">
    <property type="component" value="Unassembled WGS sequence"/>
</dbReference>